<sequence>MAFNSIPTTRPKPDLRSSTSIFFRKGITIGSVRVATFVLLDAISIYLSWQLAISYGTQFESPWKMTQSSLFLPVVIAVGIGVIDARGLYKSGKYYRDYIELIKAVSLVNLFLLLIAFLYNPNHYISRSAFLLFWFLSVTSVCICRVGMTYFVSLLRRQGVIRRPVFLISDKSHQEKDVQLIEQENCYSILGVADSSSLDRRNREATFESLQKLGVVEVFASWSSIKNRLYLCWHFQTIGITLRILPTELSFSLPRSGFESIGNIPSPVIRAPIIIGGDYWVKRGFDFCFATLLLLVFSPLYFLIALLIKVDSPGPIFFRQTRVGLHGRHFKVWKFRTMVANADRLQATLEAKNEMKDGVLFKMKDDPRVTGIGKFLRRYSLDELPQLFNVLVGEMSIVGPRPLPVRDVQRFEERHFIRQEVLPGITGLWQVSGRSDIDNFDDTVNLDIVYICSWSLQLDMKIILQTVGVVLQKKGAY</sequence>
<comment type="caution">
    <text evidence="9">The sequence shown here is derived from an EMBL/GenBank/DDBJ whole genome shotgun (WGS) entry which is preliminary data.</text>
</comment>
<feature type="domain" description="Bacterial sugar transferase" evidence="8">
    <location>
        <begin position="282"/>
        <end position="472"/>
    </location>
</feature>
<dbReference type="GO" id="GO:0016020">
    <property type="term" value="C:membrane"/>
    <property type="evidence" value="ECO:0007669"/>
    <property type="project" value="UniProtKB-SubCell"/>
</dbReference>
<evidence type="ECO:0000256" key="2">
    <source>
        <dbReference type="ARBA" id="ARBA00006464"/>
    </source>
</evidence>
<evidence type="ECO:0000256" key="7">
    <source>
        <dbReference type="SAM" id="Phobius"/>
    </source>
</evidence>
<reference evidence="9" key="1">
    <citation type="submission" date="2021-05" db="EMBL/GenBank/DDBJ databases">
        <authorList>
            <person name="Pietrasiak N."/>
            <person name="Ward R."/>
            <person name="Stajich J.E."/>
            <person name="Kurbessoian T."/>
        </authorList>
    </citation>
    <scope>NUCLEOTIDE SEQUENCE</scope>
    <source>
        <strain evidence="9">UHER 2000/2452</strain>
    </source>
</reference>
<keyword evidence="6 7" id="KW-0472">Membrane</keyword>
<evidence type="ECO:0000256" key="1">
    <source>
        <dbReference type="ARBA" id="ARBA00004141"/>
    </source>
</evidence>
<evidence type="ECO:0000256" key="3">
    <source>
        <dbReference type="ARBA" id="ARBA00022679"/>
    </source>
</evidence>
<evidence type="ECO:0000313" key="9">
    <source>
        <dbReference type="EMBL" id="MBW4658267.1"/>
    </source>
</evidence>
<reference evidence="9" key="2">
    <citation type="journal article" date="2022" name="Microbiol. Resour. Announc.">
        <title>Metagenome Sequencing to Explore Phylogenomics of Terrestrial Cyanobacteria.</title>
        <authorList>
            <person name="Ward R.D."/>
            <person name="Stajich J.E."/>
            <person name="Johansen J.R."/>
            <person name="Huntemann M."/>
            <person name="Clum A."/>
            <person name="Foster B."/>
            <person name="Foster B."/>
            <person name="Roux S."/>
            <person name="Palaniappan K."/>
            <person name="Varghese N."/>
            <person name="Mukherjee S."/>
            <person name="Reddy T.B.K."/>
            <person name="Daum C."/>
            <person name="Copeland A."/>
            <person name="Chen I.A."/>
            <person name="Ivanova N.N."/>
            <person name="Kyrpides N.C."/>
            <person name="Shapiro N."/>
            <person name="Eloe-Fadrosh E.A."/>
            <person name="Pietrasiak N."/>
        </authorList>
    </citation>
    <scope>NUCLEOTIDE SEQUENCE</scope>
    <source>
        <strain evidence="9">UHER 2000/2452</strain>
    </source>
</reference>
<keyword evidence="4 7" id="KW-0812">Transmembrane</keyword>
<protein>
    <submittedName>
        <fullName evidence="9">Sugar transferase</fullName>
    </submittedName>
</protein>
<dbReference type="InterPro" id="IPR017475">
    <property type="entry name" value="EPS_sugar_tfrase"/>
</dbReference>
<evidence type="ECO:0000313" key="10">
    <source>
        <dbReference type="Proteomes" id="UP000757435"/>
    </source>
</evidence>
<dbReference type="Proteomes" id="UP000757435">
    <property type="component" value="Unassembled WGS sequence"/>
</dbReference>
<keyword evidence="3 9" id="KW-0808">Transferase</keyword>
<feature type="transmembrane region" description="Helical" evidence="7">
    <location>
        <begin position="26"/>
        <end position="49"/>
    </location>
</feature>
<dbReference type="PANTHER" id="PTHR30576">
    <property type="entry name" value="COLANIC BIOSYNTHESIS UDP-GLUCOSE LIPID CARRIER TRANSFERASE"/>
    <property type="match status" value="1"/>
</dbReference>
<comment type="similarity">
    <text evidence="2">Belongs to the bacterial sugar transferase family.</text>
</comment>
<keyword evidence="5 7" id="KW-1133">Transmembrane helix</keyword>
<evidence type="ECO:0000259" key="8">
    <source>
        <dbReference type="Pfam" id="PF02397"/>
    </source>
</evidence>
<feature type="transmembrane region" description="Helical" evidence="7">
    <location>
        <begin position="69"/>
        <end position="89"/>
    </location>
</feature>
<dbReference type="Pfam" id="PF02397">
    <property type="entry name" value="Bac_transf"/>
    <property type="match status" value="1"/>
</dbReference>
<evidence type="ECO:0000256" key="4">
    <source>
        <dbReference type="ARBA" id="ARBA00022692"/>
    </source>
</evidence>
<dbReference type="GO" id="GO:0016780">
    <property type="term" value="F:phosphotransferase activity, for other substituted phosphate groups"/>
    <property type="evidence" value="ECO:0007669"/>
    <property type="project" value="TreeGrafter"/>
</dbReference>
<feature type="transmembrane region" description="Helical" evidence="7">
    <location>
        <begin position="287"/>
        <end position="308"/>
    </location>
</feature>
<evidence type="ECO:0000256" key="5">
    <source>
        <dbReference type="ARBA" id="ARBA00022989"/>
    </source>
</evidence>
<feature type="transmembrane region" description="Helical" evidence="7">
    <location>
        <begin position="101"/>
        <end position="119"/>
    </location>
</feature>
<gene>
    <name evidence="9" type="ORF">KME15_06305</name>
</gene>
<evidence type="ECO:0000256" key="6">
    <source>
        <dbReference type="ARBA" id="ARBA00023136"/>
    </source>
</evidence>
<accession>A0A951ULM7</accession>
<feature type="transmembrane region" description="Helical" evidence="7">
    <location>
        <begin position="131"/>
        <end position="155"/>
    </location>
</feature>
<comment type="subcellular location">
    <subcellularLocation>
        <location evidence="1">Membrane</location>
        <topology evidence="1">Multi-pass membrane protein</topology>
    </subcellularLocation>
</comment>
<dbReference type="InterPro" id="IPR003362">
    <property type="entry name" value="Bact_transf"/>
</dbReference>
<name>A0A951ULM7_9CYAN</name>
<organism evidence="9 10">
    <name type="scientific">Drouetiella hepatica Uher 2000/2452</name>
    <dbReference type="NCBI Taxonomy" id="904376"/>
    <lineage>
        <taxon>Bacteria</taxon>
        <taxon>Bacillati</taxon>
        <taxon>Cyanobacteriota</taxon>
        <taxon>Cyanophyceae</taxon>
        <taxon>Oculatellales</taxon>
        <taxon>Oculatellaceae</taxon>
        <taxon>Drouetiella</taxon>
    </lineage>
</organism>
<proteinExistence type="inferred from homology"/>
<dbReference type="Pfam" id="PF13727">
    <property type="entry name" value="CoA_binding_3"/>
    <property type="match status" value="1"/>
</dbReference>
<dbReference type="EMBL" id="JAHHHD010000004">
    <property type="protein sequence ID" value="MBW4658267.1"/>
    <property type="molecule type" value="Genomic_DNA"/>
</dbReference>
<dbReference type="NCBIfam" id="TIGR03025">
    <property type="entry name" value="EPS_sugtrans"/>
    <property type="match status" value="1"/>
</dbReference>
<dbReference type="PANTHER" id="PTHR30576:SF23">
    <property type="entry name" value="GLUCOSYLTRANSFERASE"/>
    <property type="match status" value="1"/>
</dbReference>
<dbReference type="AlphaFoldDB" id="A0A951ULM7"/>